<sequence>MRIIFTSLNAMELSSSLLNPEEIALHITPPFLSPVGGDM</sequence>
<gene>
    <name evidence="1" type="ORF">AVDCRST_MAG92-2548</name>
</gene>
<name>A0A6J4IYS3_9CYAN</name>
<accession>A0A6J4IYS3</accession>
<dbReference type="EMBL" id="CADCTM010000392">
    <property type="protein sequence ID" value="CAA9262575.1"/>
    <property type="molecule type" value="Genomic_DNA"/>
</dbReference>
<organism evidence="1">
    <name type="scientific">uncultured Coleofasciculus sp</name>
    <dbReference type="NCBI Taxonomy" id="1267456"/>
    <lineage>
        <taxon>Bacteria</taxon>
        <taxon>Bacillati</taxon>
        <taxon>Cyanobacteriota</taxon>
        <taxon>Cyanophyceae</taxon>
        <taxon>Coleofasciculales</taxon>
        <taxon>Coleofasciculaceae</taxon>
        <taxon>Coleofasciculus</taxon>
        <taxon>environmental samples</taxon>
    </lineage>
</organism>
<reference evidence="1" key="1">
    <citation type="submission" date="2020-02" db="EMBL/GenBank/DDBJ databases">
        <authorList>
            <person name="Meier V. D."/>
        </authorList>
    </citation>
    <scope>NUCLEOTIDE SEQUENCE</scope>
    <source>
        <strain evidence="1">AVDCRST_MAG92</strain>
    </source>
</reference>
<protein>
    <submittedName>
        <fullName evidence="1">Uncharacterized protein</fullName>
    </submittedName>
</protein>
<evidence type="ECO:0000313" key="1">
    <source>
        <dbReference type="EMBL" id="CAA9262575.1"/>
    </source>
</evidence>
<dbReference type="AlphaFoldDB" id="A0A6J4IYS3"/>
<proteinExistence type="predicted"/>